<name>V8NAI6_OPHHA</name>
<evidence type="ECO:0000313" key="3">
    <source>
        <dbReference type="EMBL" id="ETE59289.1"/>
    </source>
</evidence>
<dbReference type="AlphaFoldDB" id="V8NAI6"/>
<evidence type="ECO:0000256" key="2">
    <source>
        <dbReference type="SAM" id="MobiDB-lite"/>
    </source>
</evidence>
<dbReference type="InterPro" id="IPR051983">
    <property type="entry name" value="WSB_SOCS-box_domain"/>
</dbReference>
<feature type="non-terminal residue" evidence="3">
    <location>
        <position position="1"/>
    </location>
</feature>
<keyword evidence="4" id="KW-1185">Reference proteome</keyword>
<dbReference type="Proteomes" id="UP000018936">
    <property type="component" value="Unassembled WGS sequence"/>
</dbReference>
<dbReference type="PANTHER" id="PTHR15622:SF1">
    <property type="entry name" value="WD REPEAT AND SOCS BOX-CONTAINING PROTEIN 2"/>
    <property type="match status" value="1"/>
</dbReference>
<evidence type="ECO:0000256" key="1">
    <source>
        <dbReference type="ARBA" id="ARBA00022786"/>
    </source>
</evidence>
<feature type="region of interest" description="Disordered" evidence="2">
    <location>
        <begin position="74"/>
        <end position="93"/>
    </location>
</feature>
<reference evidence="3 4" key="1">
    <citation type="journal article" date="2013" name="Proc. Natl. Acad. Sci. U.S.A.">
        <title>The king cobra genome reveals dynamic gene evolution and adaptation in the snake venom system.</title>
        <authorList>
            <person name="Vonk F.J."/>
            <person name="Casewell N.R."/>
            <person name="Henkel C.V."/>
            <person name="Heimberg A.M."/>
            <person name="Jansen H.J."/>
            <person name="McCleary R.J."/>
            <person name="Kerkkamp H.M."/>
            <person name="Vos R.A."/>
            <person name="Guerreiro I."/>
            <person name="Calvete J.J."/>
            <person name="Wuster W."/>
            <person name="Woods A.E."/>
            <person name="Logan J.M."/>
            <person name="Harrison R.A."/>
            <person name="Castoe T.A."/>
            <person name="de Koning A.P."/>
            <person name="Pollock D.D."/>
            <person name="Yandell M."/>
            <person name="Calderon D."/>
            <person name="Renjifo C."/>
            <person name="Currier R.B."/>
            <person name="Salgado D."/>
            <person name="Pla D."/>
            <person name="Sanz L."/>
            <person name="Hyder A.S."/>
            <person name="Ribeiro J.M."/>
            <person name="Arntzen J.W."/>
            <person name="van den Thillart G.E."/>
            <person name="Boetzer M."/>
            <person name="Pirovano W."/>
            <person name="Dirks R.P."/>
            <person name="Spaink H.P."/>
            <person name="Duboule D."/>
            <person name="McGlinn E."/>
            <person name="Kini R.M."/>
            <person name="Richardson M.K."/>
        </authorList>
    </citation>
    <scope>NUCLEOTIDE SEQUENCE</scope>
    <source>
        <tissue evidence="3">Blood</tissue>
    </source>
</reference>
<accession>V8NAI6</accession>
<dbReference type="PANTHER" id="PTHR15622">
    <property type="entry name" value="WD40 REPEAT PROTEIN"/>
    <property type="match status" value="1"/>
</dbReference>
<organism evidence="3 4">
    <name type="scientific">Ophiophagus hannah</name>
    <name type="common">King cobra</name>
    <name type="synonym">Naja hannah</name>
    <dbReference type="NCBI Taxonomy" id="8665"/>
    <lineage>
        <taxon>Eukaryota</taxon>
        <taxon>Metazoa</taxon>
        <taxon>Chordata</taxon>
        <taxon>Craniata</taxon>
        <taxon>Vertebrata</taxon>
        <taxon>Euteleostomi</taxon>
        <taxon>Lepidosauria</taxon>
        <taxon>Squamata</taxon>
        <taxon>Bifurcata</taxon>
        <taxon>Unidentata</taxon>
        <taxon>Episquamata</taxon>
        <taxon>Toxicofera</taxon>
        <taxon>Serpentes</taxon>
        <taxon>Colubroidea</taxon>
        <taxon>Elapidae</taxon>
        <taxon>Elapinae</taxon>
        <taxon>Ophiophagus</taxon>
    </lineage>
</organism>
<sequence>MQWAILLSPGEPLLVAELKPGRPQQHDWKSSCETWSVAFSADGTWFAWGPSSEYPTPTQGGGAALFRGCFGLPSPLDSWSSSPAPCSGRNGME</sequence>
<dbReference type="EMBL" id="AZIM01005703">
    <property type="protein sequence ID" value="ETE59289.1"/>
    <property type="molecule type" value="Genomic_DNA"/>
</dbReference>
<protein>
    <submittedName>
        <fullName evidence="3">WD repeat and SOCS box-containing protein 2</fullName>
    </submittedName>
</protein>
<gene>
    <name evidence="3" type="primary">WSB2</name>
    <name evidence="3" type="ORF">L345_14986</name>
</gene>
<evidence type="ECO:0000313" key="4">
    <source>
        <dbReference type="Proteomes" id="UP000018936"/>
    </source>
</evidence>
<comment type="caution">
    <text evidence="3">The sequence shown here is derived from an EMBL/GenBank/DDBJ whole genome shotgun (WGS) entry which is preliminary data.</text>
</comment>
<dbReference type="GO" id="GO:0000209">
    <property type="term" value="P:protein polyubiquitination"/>
    <property type="evidence" value="ECO:0007669"/>
    <property type="project" value="TreeGrafter"/>
</dbReference>
<proteinExistence type="predicted"/>
<dbReference type="OrthoDB" id="538223at2759"/>
<keyword evidence="1" id="KW-0833">Ubl conjugation pathway</keyword>
<feature type="compositionally biased region" description="Low complexity" evidence="2">
    <location>
        <begin position="74"/>
        <end position="85"/>
    </location>
</feature>